<dbReference type="KEGG" id="cyc:PCC7424_5181"/>
<gene>
    <name evidence="2" type="ordered locus">PCC7424_5181</name>
</gene>
<dbReference type="RefSeq" id="WP_015957110.1">
    <property type="nucleotide sequence ID" value="NC_011729.1"/>
</dbReference>
<dbReference type="EMBL" id="CP001291">
    <property type="protein sequence ID" value="ACK73531.1"/>
    <property type="molecule type" value="Genomic_DNA"/>
</dbReference>
<dbReference type="HOGENOM" id="CLU_1474344_0_0_3"/>
<evidence type="ECO:0000313" key="3">
    <source>
        <dbReference type="Proteomes" id="UP000002384"/>
    </source>
</evidence>
<evidence type="ECO:0000313" key="2">
    <source>
        <dbReference type="EMBL" id="ACK73531.1"/>
    </source>
</evidence>
<dbReference type="Proteomes" id="UP000002384">
    <property type="component" value="Chromosome"/>
</dbReference>
<feature type="transmembrane region" description="Helical" evidence="1">
    <location>
        <begin position="6"/>
        <end position="25"/>
    </location>
</feature>
<reference evidence="3" key="1">
    <citation type="journal article" date="2011" name="MBio">
        <title>Novel metabolic attributes of the genus Cyanothece, comprising a group of unicellular nitrogen-fixing Cyanobacteria.</title>
        <authorList>
            <person name="Bandyopadhyay A."/>
            <person name="Elvitigala T."/>
            <person name="Welsh E."/>
            <person name="Stockel J."/>
            <person name="Liberton M."/>
            <person name="Min H."/>
            <person name="Sherman L.A."/>
            <person name="Pakrasi H.B."/>
        </authorList>
    </citation>
    <scope>NUCLEOTIDE SEQUENCE [LARGE SCALE GENOMIC DNA]</scope>
    <source>
        <strain evidence="3">PCC 7424</strain>
    </source>
</reference>
<sequence>MDSNVVVGILAGSITAFGWLVNHILTARRERHKQQTEALLNYVERQLEDLYGPLAFLVYEGRRTFQDLLDTLGRKYIFIENQPLSEKDLKTWLFWVENSFLPLNEKIQKLLMTKTHLIEGSHFPESYLVFLDHHNSWLIQHERWKKENVEYSWHSKVNWPEQFEKDIIKSFELLKTKHSNLLGKLAQI</sequence>
<keyword evidence="1" id="KW-1133">Transmembrane helix</keyword>
<accession>B7KI44</accession>
<keyword evidence="3" id="KW-1185">Reference proteome</keyword>
<dbReference type="AlphaFoldDB" id="B7KI44"/>
<organism evidence="2 3">
    <name type="scientific">Gloeothece citriformis (strain PCC 7424)</name>
    <name type="common">Cyanothece sp. (strain PCC 7424)</name>
    <dbReference type="NCBI Taxonomy" id="65393"/>
    <lineage>
        <taxon>Bacteria</taxon>
        <taxon>Bacillati</taxon>
        <taxon>Cyanobacteriota</taxon>
        <taxon>Cyanophyceae</taxon>
        <taxon>Oscillatoriophycideae</taxon>
        <taxon>Chroococcales</taxon>
        <taxon>Aphanothecaceae</taxon>
        <taxon>Gloeothece</taxon>
        <taxon>Gloeothece citriformis</taxon>
    </lineage>
</organism>
<dbReference type="eggNOG" id="ENOG5033IEP">
    <property type="taxonomic scope" value="Bacteria"/>
</dbReference>
<proteinExistence type="predicted"/>
<evidence type="ECO:0000256" key="1">
    <source>
        <dbReference type="SAM" id="Phobius"/>
    </source>
</evidence>
<keyword evidence="1" id="KW-0812">Transmembrane</keyword>
<dbReference type="OrthoDB" id="117134at2"/>
<protein>
    <submittedName>
        <fullName evidence="2">Uncharacterized protein</fullName>
    </submittedName>
</protein>
<name>B7KI44_GLOC7</name>
<keyword evidence="1" id="KW-0472">Membrane</keyword>